<proteinExistence type="inferred from homology"/>
<dbReference type="GO" id="GO:0030964">
    <property type="term" value="C:NADH dehydrogenase complex"/>
    <property type="evidence" value="ECO:0007669"/>
    <property type="project" value="TreeGrafter"/>
</dbReference>
<dbReference type="GO" id="GO:0008137">
    <property type="term" value="F:NADH dehydrogenase (ubiquinone) activity"/>
    <property type="evidence" value="ECO:0007669"/>
    <property type="project" value="UniProtKB-UniRule"/>
</dbReference>
<accession>Q9TAI1</accession>
<organism evidence="13">
    <name type="scientific">Cafeteria roenbergensis</name>
    <name type="common">Marine flagellate</name>
    <dbReference type="NCBI Taxonomy" id="33653"/>
    <lineage>
        <taxon>Eukaryota</taxon>
        <taxon>Sar</taxon>
        <taxon>Stramenopiles</taxon>
        <taxon>Bigyra</taxon>
        <taxon>Opalozoa</taxon>
        <taxon>Bicosoecida</taxon>
        <taxon>Cafeteriaceae</taxon>
        <taxon>Cafeteria</taxon>
    </lineage>
</organism>
<feature type="transmembrane region" description="Helical" evidence="12">
    <location>
        <begin position="100"/>
        <end position="119"/>
    </location>
</feature>
<dbReference type="InterPro" id="IPR000440">
    <property type="entry name" value="NADH_UbQ/plastoQ_OxRdtase_su3"/>
</dbReference>
<comment type="similarity">
    <text evidence="2 12">Belongs to the complex I subunit 3 family.</text>
</comment>
<dbReference type="InterPro" id="IPR038430">
    <property type="entry name" value="NDAH_ubi_oxred_su3_sf"/>
</dbReference>
<evidence type="ECO:0000256" key="5">
    <source>
        <dbReference type="ARBA" id="ARBA00022692"/>
    </source>
</evidence>
<dbReference type="PANTHER" id="PTHR11058:SF9">
    <property type="entry name" value="NADH-UBIQUINONE OXIDOREDUCTASE CHAIN 3"/>
    <property type="match status" value="1"/>
</dbReference>
<keyword evidence="13" id="KW-0560">Oxidoreductase</keyword>
<evidence type="ECO:0000256" key="9">
    <source>
        <dbReference type="ARBA" id="ARBA00023075"/>
    </source>
</evidence>
<keyword evidence="12" id="KW-0679">Respiratory chain</keyword>
<geneLocation type="mitochondrion" evidence="13"/>
<keyword evidence="9 12" id="KW-0830">Ubiquinone</keyword>
<dbReference type="PANTHER" id="PTHR11058">
    <property type="entry name" value="NADH-UBIQUINONE OXIDOREDUCTASE CHAIN 3"/>
    <property type="match status" value="1"/>
</dbReference>
<keyword evidence="6 12" id="KW-1278">Translocase</keyword>
<dbReference type="AlphaFoldDB" id="Q9TAI1"/>
<keyword evidence="4 12" id="KW-0813">Transport</keyword>
<evidence type="ECO:0000256" key="1">
    <source>
        <dbReference type="ARBA" id="ARBA00004141"/>
    </source>
</evidence>
<keyword evidence="12 13" id="KW-0496">Mitochondrion</keyword>
<feature type="transmembrane region" description="Helical" evidence="12">
    <location>
        <begin position="68"/>
        <end position="94"/>
    </location>
</feature>
<comment type="function">
    <text evidence="12">Core subunit of the mitochondrial membrane respiratory chain NADH dehydrogenase (Complex I) which catalyzes electron transfer from NADH through the respiratory chain, using ubiquinone as an electron acceptor. Essential for the catalytic activity of complex I.</text>
</comment>
<keyword evidence="12" id="KW-0249">Electron transport</keyword>
<evidence type="ECO:0000256" key="8">
    <source>
        <dbReference type="ARBA" id="ARBA00023027"/>
    </source>
</evidence>
<feature type="transmembrane region" description="Helical" evidence="12">
    <location>
        <begin position="16"/>
        <end position="38"/>
    </location>
</feature>
<dbReference type="EMBL" id="AF193903">
    <property type="protein sequence ID" value="AAF05805.1"/>
    <property type="molecule type" value="Genomic_DNA"/>
</dbReference>
<dbReference type="EC" id="7.1.1.2" evidence="12"/>
<gene>
    <name evidence="13" type="primary">nad3</name>
</gene>
<evidence type="ECO:0000256" key="6">
    <source>
        <dbReference type="ARBA" id="ARBA00022967"/>
    </source>
</evidence>
<sequence length="125" mass="14892">MYFFSNLVYQEMYQKMFLFICLSFALSCVLFIVSLLLASHDPYYEKMTAYECGFEPFQDARHKVDIRFYIVAILFIIFDIEVVFLMPWLVNFVYLGTQTFWLMIFFLAILALGFAYEIVKGALDW</sequence>
<reference evidence="13" key="1">
    <citation type="submission" date="1999-10" db="EMBL/GenBank/DDBJ databases">
        <title>The mitochondrial genome of Cafeteria roenbergensis.</title>
        <authorList>
            <person name="Burger G."/>
        </authorList>
    </citation>
    <scope>NUCLEOTIDE SEQUENCE</scope>
</reference>
<dbReference type="GO" id="GO:0031966">
    <property type="term" value="C:mitochondrial membrane"/>
    <property type="evidence" value="ECO:0007669"/>
    <property type="project" value="UniProtKB-SubCell"/>
</dbReference>
<evidence type="ECO:0000256" key="11">
    <source>
        <dbReference type="ARBA" id="ARBA00049551"/>
    </source>
</evidence>
<dbReference type="GeneID" id="800845"/>
<evidence type="ECO:0000313" key="13">
    <source>
        <dbReference type="EMBL" id="AAF05805.1"/>
    </source>
</evidence>
<dbReference type="FunFam" id="1.20.58.1610:FF:000004">
    <property type="entry name" value="NADH-quinone oxidoreductase subunit A"/>
    <property type="match status" value="1"/>
</dbReference>
<name>Q9TAI1_CAFRO</name>
<keyword evidence="7 12" id="KW-1133">Transmembrane helix</keyword>
<evidence type="ECO:0000256" key="3">
    <source>
        <dbReference type="ARBA" id="ARBA00021007"/>
    </source>
</evidence>
<dbReference type="Gene3D" id="1.20.58.1610">
    <property type="entry name" value="NADH:ubiquinone/plastoquinone oxidoreductase, chain 3"/>
    <property type="match status" value="1"/>
</dbReference>
<keyword evidence="8 12" id="KW-0520">NAD</keyword>
<evidence type="ECO:0000256" key="7">
    <source>
        <dbReference type="ARBA" id="ARBA00022989"/>
    </source>
</evidence>
<comment type="catalytic activity">
    <reaction evidence="11 12">
        <text>a ubiquinone + NADH + 5 H(+)(in) = a ubiquinol + NAD(+) + 4 H(+)(out)</text>
        <dbReference type="Rhea" id="RHEA:29091"/>
        <dbReference type="Rhea" id="RHEA-COMP:9565"/>
        <dbReference type="Rhea" id="RHEA-COMP:9566"/>
        <dbReference type="ChEBI" id="CHEBI:15378"/>
        <dbReference type="ChEBI" id="CHEBI:16389"/>
        <dbReference type="ChEBI" id="CHEBI:17976"/>
        <dbReference type="ChEBI" id="CHEBI:57540"/>
        <dbReference type="ChEBI" id="CHEBI:57945"/>
        <dbReference type="EC" id="7.1.1.2"/>
    </reaction>
</comment>
<keyword evidence="5 12" id="KW-0812">Transmembrane</keyword>
<keyword evidence="10 12" id="KW-0472">Membrane</keyword>
<evidence type="ECO:0000256" key="10">
    <source>
        <dbReference type="ARBA" id="ARBA00023136"/>
    </source>
</evidence>
<comment type="subcellular location">
    <subcellularLocation>
        <location evidence="1">Membrane</location>
        <topology evidence="1">Multi-pass membrane protein</topology>
    </subcellularLocation>
    <subcellularLocation>
        <location evidence="12">Mitochondrion membrane</location>
        <topology evidence="12">Multi-pass membrane protein</topology>
    </subcellularLocation>
</comment>
<evidence type="ECO:0000256" key="2">
    <source>
        <dbReference type="ARBA" id="ARBA00008472"/>
    </source>
</evidence>
<dbReference type="RefSeq" id="NP_051154.1">
    <property type="nucleotide sequence ID" value="NC_000946.1"/>
</dbReference>
<evidence type="ECO:0000256" key="12">
    <source>
        <dbReference type="RuleBase" id="RU003640"/>
    </source>
</evidence>
<dbReference type="GO" id="GO:0016491">
    <property type="term" value="F:oxidoreductase activity"/>
    <property type="evidence" value="ECO:0007669"/>
    <property type="project" value="UniProtKB-KW"/>
</dbReference>
<protein>
    <recommendedName>
        <fullName evidence="3 12">NADH-ubiquinone oxidoreductase chain 3</fullName>
        <ecNumber evidence="12">7.1.1.2</ecNumber>
    </recommendedName>
</protein>
<dbReference type="Pfam" id="PF00507">
    <property type="entry name" value="Oxidored_q4"/>
    <property type="match status" value="1"/>
</dbReference>
<evidence type="ECO:0000256" key="4">
    <source>
        <dbReference type="ARBA" id="ARBA00022448"/>
    </source>
</evidence>